<organism evidence="1">
    <name type="scientific">Anguilla anguilla</name>
    <name type="common">European freshwater eel</name>
    <name type="synonym">Muraena anguilla</name>
    <dbReference type="NCBI Taxonomy" id="7936"/>
    <lineage>
        <taxon>Eukaryota</taxon>
        <taxon>Metazoa</taxon>
        <taxon>Chordata</taxon>
        <taxon>Craniata</taxon>
        <taxon>Vertebrata</taxon>
        <taxon>Euteleostomi</taxon>
        <taxon>Actinopterygii</taxon>
        <taxon>Neopterygii</taxon>
        <taxon>Teleostei</taxon>
        <taxon>Anguilliformes</taxon>
        <taxon>Anguillidae</taxon>
        <taxon>Anguilla</taxon>
    </lineage>
</organism>
<protein>
    <submittedName>
        <fullName evidence="1">Uncharacterized protein</fullName>
    </submittedName>
</protein>
<sequence length="10" mass="1145">MYGARTFVNS</sequence>
<reference evidence="1" key="1">
    <citation type="submission" date="2014-11" db="EMBL/GenBank/DDBJ databases">
        <authorList>
            <person name="Amaro Gonzalez C."/>
        </authorList>
    </citation>
    <scope>NUCLEOTIDE SEQUENCE</scope>
</reference>
<evidence type="ECO:0000313" key="1">
    <source>
        <dbReference type="EMBL" id="JAH23365.1"/>
    </source>
</evidence>
<name>A0A0E9R4H7_ANGAN</name>
<dbReference type="EMBL" id="GBXM01085212">
    <property type="protein sequence ID" value="JAH23365.1"/>
    <property type="molecule type" value="Transcribed_RNA"/>
</dbReference>
<accession>A0A0E9R4H7</accession>
<proteinExistence type="predicted"/>
<reference evidence="1" key="2">
    <citation type="journal article" date="2015" name="Fish Shellfish Immunol.">
        <title>Early steps in the European eel (Anguilla anguilla)-Vibrio vulnificus interaction in the gills: Role of the RtxA13 toxin.</title>
        <authorList>
            <person name="Callol A."/>
            <person name="Pajuelo D."/>
            <person name="Ebbesson L."/>
            <person name="Teles M."/>
            <person name="MacKenzie S."/>
            <person name="Amaro C."/>
        </authorList>
    </citation>
    <scope>NUCLEOTIDE SEQUENCE</scope>
</reference>